<dbReference type="SUPFAM" id="SSF52047">
    <property type="entry name" value="RNI-like"/>
    <property type="match status" value="1"/>
</dbReference>
<gene>
    <name evidence="3" type="ORF">BLNAU_11313</name>
</gene>
<feature type="region of interest" description="Disordered" evidence="1">
    <location>
        <begin position="182"/>
        <end position="228"/>
    </location>
</feature>
<feature type="compositionally biased region" description="Low complexity" evidence="1">
    <location>
        <begin position="192"/>
        <end position="206"/>
    </location>
</feature>
<evidence type="ECO:0000313" key="3">
    <source>
        <dbReference type="EMBL" id="KAK2953756.1"/>
    </source>
</evidence>
<reference evidence="3 4" key="1">
    <citation type="journal article" date="2022" name="bioRxiv">
        <title>Genomics of Preaxostyla Flagellates Illuminates Evolutionary Transitions and the Path Towards Mitochondrial Loss.</title>
        <authorList>
            <person name="Novak L.V.F."/>
            <person name="Treitli S.C."/>
            <person name="Pyrih J."/>
            <person name="Halakuc P."/>
            <person name="Pipaliya S.V."/>
            <person name="Vacek V."/>
            <person name="Brzon O."/>
            <person name="Soukal P."/>
            <person name="Eme L."/>
            <person name="Dacks J.B."/>
            <person name="Karnkowska A."/>
            <person name="Elias M."/>
            <person name="Hampl V."/>
        </authorList>
    </citation>
    <scope>NUCLEOTIDE SEQUENCE [LARGE SCALE GENOMIC DNA]</scope>
    <source>
        <strain evidence="3">NAU3</strain>
        <tissue evidence="3">Gut</tissue>
    </source>
</reference>
<dbReference type="InterPro" id="IPR006553">
    <property type="entry name" value="Leu-rich_rpt_Cys-con_subtyp"/>
</dbReference>
<evidence type="ECO:0000313" key="4">
    <source>
        <dbReference type="Proteomes" id="UP001281761"/>
    </source>
</evidence>
<sequence>MSDTEEGTNQPQEQGSDEPKPAEEEKKPEEAKPFRFVPRQVKRGFRRGPAQPAPTIHSSSAFAPFKDDLMYKIFSFLELDEIRVMSEVCAKWREIIRTHHPALDLTGGTIKPLAVRSVLQSFSSIKKLKIPIQHSAILLSTVADNCPNLESLLFSHPAGDINTNISQNVAELGTLLQEEIQNRESHASHTDTQPSSSPQPTSTSPEVSPPPESNGENSVSARPLSPIRSPKAILPSGVFNKIPDAKLKDLVTKCPKLTTVDLSYCSMVTDKGVSHFSLGSSDLRYVNLNGSLKITDKSVQTLLQRNISPQANVSPLIFLGIAHNPQLTTLSLKAIGIACAQSKTSLKSVVLNHNPQFTPHDLTYIIKGGAGKEYLDSKANHSRKQSNTLTSLSWVERLDLSGTNINDSALEFILSFTPTLRILLLSHCPQLTTQAAEVITSNASQLLELVDLRGNPQILQGDLEEMKCKLNIVVWSSPSYL</sequence>
<organism evidence="3 4">
    <name type="scientific">Blattamonas nauphoetae</name>
    <dbReference type="NCBI Taxonomy" id="2049346"/>
    <lineage>
        <taxon>Eukaryota</taxon>
        <taxon>Metamonada</taxon>
        <taxon>Preaxostyla</taxon>
        <taxon>Oxymonadida</taxon>
        <taxon>Blattamonas</taxon>
    </lineage>
</organism>
<feature type="compositionally biased region" description="Basic and acidic residues" evidence="1">
    <location>
        <begin position="17"/>
        <end position="33"/>
    </location>
</feature>
<feature type="domain" description="F-box" evidence="2">
    <location>
        <begin position="67"/>
        <end position="99"/>
    </location>
</feature>
<dbReference type="Pfam" id="PF00646">
    <property type="entry name" value="F-box"/>
    <property type="match status" value="1"/>
</dbReference>
<dbReference type="Proteomes" id="UP001281761">
    <property type="component" value="Unassembled WGS sequence"/>
</dbReference>
<dbReference type="InterPro" id="IPR036047">
    <property type="entry name" value="F-box-like_dom_sf"/>
</dbReference>
<dbReference type="InterPro" id="IPR032675">
    <property type="entry name" value="LRR_dom_sf"/>
</dbReference>
<protein>
    <recommendedName>
        <fullName evidence="2">F-box domain-containing protein</fullName>
    </recommendedName>
</protein>
<proteinExistence type="predicted"/>
<dbReference type="Pfam" id="PF13516">
    <property type="entry name" value="LRR_6"/>
    <property type="match status" value="2"/>
</dbReference>
<keyword evidence="4" id="KW-1185">Reference proteome</keyword>
<evidence type="ECO:0000256" key="1">
    <source>
        <dbReference type="SAM" id="MobiDB-lite"/>
    </source>
</evidence>
<accession>A0ABQ9XSK4</accession>
<dbReference type="Gene3D" id="3.80.10.10">
    <property type="entry name" value="Ribonuclease Inhibitor"/>
    <property type="match status" value="3"/>
</dbReference>
<dbReference type="InterPro" id="IPR001810">
    <property type="entry name" value="F-box_dom"/>
</dbReference>
<evidence type="ECO:0000259" key="2">
    <source>
        <dbReference type="Pfam" id="PF00646"/>
    </source>
</evidence>
<dbReference type="SUPFAM" id="SSF81383">
    <property type="entry name" value="F-box domain"/>
    <property type="match status" value="1"/>
</dbReference>
<dbReference type="PANTHER" id="PTHR13318">
    <property type="entry name" value="PARTNER OF PAIRED, ISOFORM B-RELATED"/>
    <property type="match status" value="1"/>
</dbReference>
<name>A0ABQ9XSK4_9EUKA</name>
<dbReference type="EMBL" id="JARBJD010000087">
    <property type="protein sequence ID" value="KAK2953756.1"/>
    <property type="molecule type" value="Genomic_DNA"/>
</dbReference>
<feature type="region of interest" description="Disordered" evidence="1">
    <location>
        <begin position="1"/>
        <end position="38"/>
    </location>
</feature>
<dbReference type="SMART" id="SM00367">
    <property type="entry name" value="LRR_CC"/>
    <property type="match status" value="4"/>
</dbReference>
<comment type="caution">
    <text evidence="3">The sequence shown here is derived from an EMBL/GenBank/DDBJ whole genome shotgun (WGS) entry which is preliminary data.</text>
</comment>
<dbReference type="InterPro" id="IPR001611">
    <property type="entry name" value="Leu-rich_rpt"/>
</dbReference>